<feature type="compositionally biased region" description="Acidic residues" evidence="6">
    <location>
        <begin position="381"/>
        <end position="397"/>
    </location>
</feature>
<keyword evidence="4" id="KW-0862">Zinc</keyword>
<dbReference type="SMART" id="SM00355">
    <property type="entry name" value="ZnF_C2H2"/>
    <property type="match status" value="2"/>
</dbReference>
<feature type="compositionally biased region" description="Basic residues" evidence="6">
    <location>
        <begin position="327"/>
        <end position="339"/>
    </location>
</feature>
<accession>M5GCL9</accession>
<dbReference type="PANTHER" id="PTHR24403:SF100">
    <property type="entry name" value="C2H2-TYPE DOMAIN-CONTAINING PROTEIN"/>
    <property type="match status" value="1"/>
</dbReference>
<keyword evidence="9" id="KW-1185">Reference proteome</keyword>
<evidence type="ECO:0000256" key="3">
    <source>
        <dbReference type="ARBA" id="ARBA00022771"/>
    </source>
</evidence>
<feature type="compositionally biased region" description="Basic and acidic residues" evidence="6">
    <location>
        <begin position="368"/>
        <end position="380"/>
    </location>
</feature>
<sequence length="545" mass="58989">MYHGSGGGLGSADQGQGFSRAEPSVGSNVSNTLPRQPEQPRHPYYTVESEPQFTPQGTMPHQDEVEDTSPFAYNPPSTAGGAPPSGQHSTTQVPQQGIYQQTYQPYQYRQQPQTAVAARPTTAVPPSSAGSQHSQPFSYAPQPSYPPASYATQRQPPPQYLPPQNPYPVASYHGQVPAHSPTHTAHPNVGLGLPAFSSASGMPFPSQAQVQFPTYTPASGMSGQAPPPRLFAVGATPSYETRLFPDITAPTQQQVGSYTSASYNVPYDGQQSGPFLFGPGPYGDPQAGPSDPSHGRRLHREVRYEEDHKYHCPHCSFATERSPEFRRHMKKHGKTRTRPCSRCGKDFARSDALTRHQKGTKNCPRPKPKGEGDDGPKPDTDEPPADDDEEKADDDHEDDGRGEGNSGHGGSNQGTQRPGSGWSSTYGASEYQGMVHQHQHQRQQPENIQSRPVPSALQVRAQGLHLHGMHGIGLPSPLASSSSMPSSVTLASSALSSATASISPSASTTKFHTYTISPESVHPQQHQQQHQQQQQHYPRYEPPGM</sequence>
<feature type="compositionally biased region" description="Basic residues" evidence="6">
    <location>
        <begin position="355"/>
        <end position="367"/>
    </location>
</feature>
<keyword evidence="2" id="KW-0677">Repeat</keyword>
<feature type="region of interest" description="Disordered" evidence="6">
    <location>
        <begin position="269"/>
        <end position="296"/>
    </location>
</feature>
<keyword evidence="1" id="KW-0479">Metal-binding</keyword>
<feature type="region of interest" description="Disordered" evidence="6">
    <location>
        <begin position="326"/>
        <end position="455"/>
    </location>
</feature>
<dbReference type="GO" id="GO:0008270">
    <property type="term" value="F:zinc ion binding"/>
    <property type="evidence" value="ECO:0007669"/>
    <property type="project" value="UniProtKB-KW"/>
</dbReference>
<feature type="compositionally biased region" description="Gly residues" evidence="6">
    <location>
        <begin position="403"/>
        <end position="412"/>
    </location>
</feature>
<dbReference type="HOGENOM" id="CLU_499672_0_0_1"/>
<dbReference type="PANTHER" id="PTHR24403">
    <property type="entry name" value="ZINC FINGER PROTEIN"/>
    <property type="match status" value="1"/>
</dbReference>
<dbReference type="Gene3D" id="3.30.160.60">
    <property type="entry name" value="Classic Zinc Finger"/>
    <property type="match status" value="1"/>
</dbReference>
<feature type="compositionally biased region" description="Polar residues" evidence="6">
    <location>
        <begin position="25"/>
        <end position="34"/>
    </location>
</feature>
<feature type="region of interest" description="Disordered" evidence="6">
    <location>
        <begin position="1"/>
        <end position="189"/>
    </location>
</feature>
<protein>
    <recommendedName>
        <fullName evidence="7">C2H2-type domain-containing protein</fullName>
    </recommendedName>
</protein>
<feature type="compositionally biased region" description="Pro residues" evidence="6">
    <location>
        <begin position="155"/>
        <end position="166"/>
    </location>
</feature>
<keyword evidence="3 5" id="KW-0863">Zinc-finger</keyword>
<dbReference type="GO" id="GO:0045944">
    <property type="term" value="P:positive regulation of transcription by RNA polymerase II"/>
    <property type="evidence" value="ECO:0007669"/>
    <property type="project" value="TreeGrafter"/>
</dbReference>
<feature type="region of interest" description="Disordered" evidence="6">
    <location>
        <begin position="477"/>
        <end position="545"/>
    </location>
</feature>
<organism evidence="8 9">
    <name type="scientific">Dacryopinax primogenitus (strain DJM 731)</name>
    <name type="common">Brown rot fungus</name>
    <dbReference type="NCBI Taxonomy" id="1858805"/>
    <lineage>
        <taxon>Eukaryota</taxon>
        <taxon>Fungi</taxon>
        <taxon>Dikarya</taxon>
        <taxon>Basidiomycota</taxon>
        <taxon>Agaricomycotina</taxon>
        <taxon>Dacrymycetes</taxon>
        <taxon>Dacrymycetales</taxon>
        <taxon>Dacrymycetaceae</taxon>
        <taxon>Dacryopinax</taxon>
    </lineage>
</organism>
<feature type="compositionally biased region" description="Low complexity" evidence="6">
    <location>
        <begin position="477"/>
        <end position="509"/>
    </location>
</feature>
<dbReference type="InterPro" id="IPR036236">
    <property type="entry name" value="Znf_C2H2_sf"/>
</dbReference>
<feature type="compositionally biased region" description="Polar residues" evidence="6">
    <location>
        <begin position="49"/>
        <end position="59"/>
    </location>
</feature>
<evidence type="ECO:0000256" key="5">
    <source>
        <dbReference type="PROSITE-ProRule" id="PRU00042"/>
    </source>
</evidence>
<dbReference type="GeneID" id="63686205"/>
<evidence type="ECO:0000313" key="8">
    <source>
        <dbReference type="EMBL" id="EJU01853.1"/>
    </source>
</evidence>
<dbReference type="RefSeq" id="XP_040628750.1">
    <property type="nucleotide sequence ID" value="XM_040771143.1"/>
</dbReference>
<dbReference type="OMA" id="AHHAPAM"/>
<proteinExistence type="predicted"/>
<evidence type="ECO:0000256" key="2">
    <source>
        <dbReference type="ARBA" id="ARBA00022737"/>
    </source>
</evidence>
<gene>
    <name evidence="8" type="ORF">DACRYDRAFT_15848</name>
</gene>
<dbReference type="InterPro" id="IPR050688">
    <property type="entry name" value="Zinc_finger/UBP_domain"/>
</dbReference>
<reference evidence="8 9" key="1">
    <citation type="journal article" date="2012" name="Science">
        <title>The Paleozoic origin of enzymatic lignin decomposition reconstructed from 31 fungal genomes.</title>
        <authorList>
            <person name="Floudas D."/>
            <person name="Binder M."/>
            <person name="Riley R."/>
            <person name="Barry K."/>
            <person name="Blanchette R.A."/>
            <person name="Henrissat B."/>
            <person name="Martinez A.T."/>
            <person name="Otillar R."/>
            <person name="Spatafora J.W."/>
            <person name="Yadav J.S."/>
            <person name="Aerts A."/>
            <person name="Benoit I."/>
            <person name="Boyd A."/>
            <person name="Carlson A."/>
            <person name="Copeland A."/>
            <person name="Coutinho P.M."/>
            <person name="de Vries R.P."/>
            <person name="Ferreira P."/>
            <person name="Findley K."/>
            <person name="Foster B."/>
            <person name="Gaskell J."/>
            <person name="Glotzer D."/>
            <person name="Gorecki P."/>
            <person name="Heitman J."/>
            <person name="Hesse C."/>
            <person name="Hori C."/>
            <person name="Igarashi K."/>
            <person name="Jurgens J.A."/>
            <person name="Kallen N."/>
            <person name="Kersten P."/>
            <person name="Kohler A."/>
            <person name="Kuees U."/>
            <person name="Kumar T.K.A."/>
            <person name="Kuo A."/>
            <person name="LaButti K."/>
            <person name="Larrondo L.F."/>
            <person name="Lindquist E."/>
            <person name="Ling A."/>
            <person name="Lombard V."/>
            <person name="Lucas S."/>
            <person name="Lundell T."/>
            <person name="Martin R."/>
            <person name="McLaughlin D.J."/>
            <person name="Morgenstern I."/>
            <person name="Morin E."/>
            <person name="Murat C."/>
            <person name="Nagy L.G."/>
            <person name="Nolan M."/>
            <person name="Ohm R.A."/>
            <person name="Patyshakuliyeva A."/>
            <person name="Rokas A."/>
            <person name="Ruiz-Duenas F.J."/>
            <person name="Sabat G."/>
            <person name="Salamov A."/>
            <person name="Samejima M."/>
            <person name="Schmutz J."/>
            <person name="Slot J.C."/>
            <person name="St John F."/>
            <person name="Stenlid J."/>
            <person name="Sun H."/>
            <person name="Sun S."/>
            <person name="Syed K."/>
            <person name="Tsang A."/>
            <person name="Wiebenga A."/>
            <person name="Young D."/>
            <person name="Pisabarro A."/>
            <person name="Eastwood D.C."/>
            <person name="Martin F."/>
            <person name="Cullen D."/>
            <person name="Grigoriev I.V."/>
            <person name="Hibbett D.S."/>
        </authorList>
    </citation>
    <scope>NUCLEOTIDE SEQUENCE [LARGE SCALE GENOMIC DNA]</scope>
    <source>
        <strain evidence="8 9">DJM-731 SS1</strain>
    </source>
</reference>
<dbReference type="OrthoDB" id="2782214at2759"/>
<dbReference type="AlphaFoldDB" id="M5GCL9"/>
<dbReference type="SUPFAM" id="SSF57667">
    <property type="entry name" value="beta-beta-alpha zinc fingers"/>
    <property type="match status" value="1"/>
</dbReference>
<evidence type="ECO:0000259" key="7">
    <source>
        <dbReference type="PROSITE" id="PS50157"/>
    </source>
</evidence>
<dbReference type="EMBL" id="JH795863">
    <property type="protein sequence ID" value="EJU01853.1"/>
    <property type="molecule type" value="Genomic_DNA"/>
</dbReference>
<dbReference type="PROSITE" id="PS50157">
    <property type="entry name" value="ZINC_FINGER_C2H2_2"/>
    <property type="match status" value="2"/>
</dbReference>
<feature type="compositionally biased region" description="Low complexity" evidence="6">
    <location>
        <begin position="524"/>
        <end position="536"/>
    </location>
</feature>
<feature type="compositionally biased region" description="Gly residues" evidence="6">
    <location>
        <begin position="1"/>
        <end position="10"/>
    </location>
</feature>
<evidence type="ECO:0000256" key="6">
    <source>
        <dbReference type="SAM" id="MobiDB-lite"/>
    </source>
</evidence>
<evidence type="ECO:0000256" key="4">
    <source>
        <dbReference type="ARBA" id="ARBA00022833"/>
    </source>
</evidence>
<feature type="domain" description="C2H2-type" evidence="7">
    <location>
        <begin position="310"/>
        <end position="337"/>
    </location>
</feature>
<evidence type="ECO:0000313" key="9">
    <source>
        <dbReference type="Proteomes" id="UP000030653"/>
    </source>
</evidence>
<feature type="compositionally biased region" description="Polar residues" evidence="6">
    <location>
        <begin position="415"/>
        <end position="427"/>
    </location>
</feature>
<feature type="compositionally biased region" description="Low complexity" evidence="6">
    <location>
        <begin position="75"/>
        <end position="154"/>
    </location>
</feature>
<feature type="compositionally biased region" description="Basic and acidic residues" evidence="6">
    <location>
        <begin position="343"/>
        <end position="354"/>
    </location>
</feature>
<name>M5GCL9_DACPD</name>
<dbReference type="GO" id="GO:0005634">
    <property type="term" value="C:nucleus"/>
    <property type="evidence" value="ECO:0007669"/>
    <property type="project" value="TreeGrafter"/>
</dbReference>
<feature type="domain" description="C2H2-type" evidence="7">
    <location>
        <begin position="338"/>
        <end position="366"/>
    </location>
</feature>
<dbReference type="STRING" id="1858805.M5GCL9"/>
<dbReference type="Pfam" id="PF00096">
    <property type="entry name" value="zf-C2H2"/>
    <property type="match status" value="1"/>
</dbReference>
<evidence type="ECO:0000256" key="1">
    <source>
        <dbReference type="ARBA" id="ARBA00022723"/>
    </source>
</evidence>
<dbReference type="InterPro" id="IPR013087">
    <property type="entry name" value="Znf_C2H2_type"/>
</dbReference>
<feature type="compositionally biased region" description="Polar residues" evidence="6">
    <location>
        <begin position="442"/>
        <end position="452"/>
    </location>
</feature>
<dbReference type="Proteomes" id="UP000030653">
    <property type="component" value="Unassembled WGS sequence"/>
</dbReference>